<organism evidence="2 3">
    <name type="scientific">Porites lobata</name>
    <dbReference type="NCBI Taxonomy" id="104759"/>
    <lineage>
        <taxon>Eukaryota</taxon>
        <taxon>Metazoa</taxon>
        <taxon>Cnidaria</taxon>
        <taxon>Anthozoa</taxon>
        <taxon>Hexacorallia</taxon>
        <taxon>Scleractinia</taxon>
        <taxon>Fungiina</taxon>
        <taxon>Poritidae</taxon>
        <taxon>Porites</taxon>
    </lineage>
</organism>
<proteinExistence type="predicted"/>
<comment type="caution">
    <text evidence="2">The sequence shown here is derived from an EMBL/GenBank/DDBJ whole genome shotgun (WGS) entry which is preliminary data.</text>
</comment>
<keyword evidence="3" id="KW-1185">Reference proteome</keyword>
<dbReference type="PANTHER" id="PTHR12521">
    <property type="entry name" value="PROTEIN C6ORF130"/>
    <property type="match status" value="1"/>
</dbReference>
<evidence type="ECO:0000259" key="1">
    <source>
        <dbReference type="PROSITE" id="PS51154"/>
    </source>
</evidence>
<accession>A0ABN8R4A9</accession>
<feature type="domain" description="Macro" evidence="1">
    <location>
        <begin position="1"/>
        <end position="133"/>
    </location>
</feature>
<dbReference type="Gene3D" id="3.40.220.10">
    <property type="entry name" value="Leucine Aminopeptidase, subunit E, domain 1"/>
    <property type="match status" value="1"/>
</dbReference>
<protein>
    <recommendedName>
        <fullName evidence="1">Macro domain-containing protein</fullName>
    </recommendedName>
</protein>
<gene>
    <name evidence="2" type="ORF">PLOB_00014408</name>
</gene>
<dbReference type="InterPro" id="IPR043472">
    <property type="entry name" value="Macro_dom-like"/>
</dbReference>
<dbReference type="PROSITE" id="PS51154">
    <property type="entry name" value="MACRO"/>
    <property type="match status" value="1"/>
</dbReference>
<dbReference type="InterPro" id="IPR002589">
    <property type="entry name" value="Macro_dom"/>
</dbReference>
<dbReference type="CDD" id="cd02901">
    <property type="entry name" value="Macro_Poa1p-like"/>
    <property type="match status" value="1"/>
</dbReference>
<dbReference type="Proteomes" id="UP001159405">
    <property type="component" value="Unassembled WGS sequence"/>
</dbReference>
<name>A0ABN8R4A9_9CNID</name>
<sequence length="133" mass="14842">MATAQDSSLAHCVSADLRMSGGITPAFKKLCGGFEALKKQERKVGEVAISERNETSFVYHLVTRQNWWDAATPSSMRSCLLRLKEHSQENGVDKLTVPRLGTGEDKLDWPIVKGIIEDVFRDTDIIITAYSTR</sequence>
<dbReference type="SUPFAM" id="SSF52949">
    <property type="entry name" value="Macro domain-like"/>
    <property type="match status" value="1"/>
</dbReference>
<reference evidence="2 3" key="1">
    <citation type="submission" date="2022-05" db="EMBL/GenBank/DDBJ databases">
        <authorList>
            <consortium name="Genoscope - CEA"/>
            <person name="William W."/>
        </authorList>
    </citation>
    <scope>NUCLEOTIDE SEQUENCE [LARGE SCALE GENOMIC DNA]</scope>
</reference>
<dbReference type="PANTHER" id="PTHR12521:SF0">
    <property type="entry name" value="ADP-RIBOSE GLYCOHYDROLASE OARD1"/>
    <property type="match status" value="1"/>
</dbReference>
<dbReference type="InterPro" id="IPR050892">
    <property type="entry name" value="ADP-ribose_metab_enzymes"/>
</dbReference>
<evidence type="ECO:0000313" key="2">
    <source>
        <dbReference type="EMBL" id="CAH3173875.1"/>
    </source>
</evidence>
<dbReference type="EMBL" id="CALNXK010000185">
    <property type="protein sequence ID" value="CAH3173875.1"/>
    <property type="molecule type" value="Genomic_DNA"/>
</dbReference>
<dbReference type="Pfam" id="PF01661">
    <property type="entry name" value="Macro"/>
    <property type="match status" value="1"/>
</dbReference>
<evidence type="ECO:0000313" key="3">
    <source>
        <dbReference type="Proteomes" id="UP001159405"/>
    </source>
</evidence>